<reference evidence="4 5" key="1">
    <citation type="submission" date="2016-10" db="EMBL/GenBank/DDBJ databases">
        <authorList>
            <person name="de Groot N.N."/>
        </authorList>
    </citation>
    <scope>NUCLEOTIDE SEQUENCE [LARGE SCALE GENOMIC DNA]</scope>
    <source>
        <strain evidence="4 5">CGMCC 1.9157</strain>
    </source>
</reference>
<sequence length="215" mass="22504">MTASIAIKDAGGLVVELIEAINANRGWLSEIDGAIGDGDHGINMSKGFTAAGAKLGDPLPSLPDALNTLSETLIEDLGGSMGPLYGYLFSSMADELEGQERLDAEVFAKMMHAAFEGVKEIGSADVGDKTLLDALYPATEAFDEAWRSGKDFAESLDTMSAAAEKGRDATVDMVAKVGRASRLGERSRGVLDAGATSCCLILQTLAKGIKQRMQG</sequence>
<evidence type="ECO:0000313" key="5">
    <source>
        <dbReference type="Proteomes" id="UP000199236"/>
    </source>
</evidence>
<feature type="domain" description="DhaL" evidence="3">
    <location>
        <begin position="8"/>
        <end position="207"/>
    </location>
</feature>
<dbReference type="AlphaFoldDB" id="A0A1I5AQ87"/>
<evidence type="ECO:0000256" key="2">
    <source>
        <dbReference type="ARBA" id="ARBA00022777"/>
    </source>
</evidence>
<dbReference type="GO" id="GO:0004371">
    <property type="term" value="F:glycerone kinase activity"/>
    <property type="evidence" value="ECO:0007669"/>
    <property type="project" value="InterPro"/>
</dbReference>
<name>A0A1I5AQ87_9HYPH</name>
<keyword evidence="5" id="KW-1185">Reference proteome</keyword>
<keyword evidence="2 4" id="KW-0418">Kinase</keyword>
<dbReference type="RefSeq" id="WP_090068612.1">
    <property type="nucleotide sequence ID" value="NZ_FOVR01000001.1"/>
</dbReference>
<dbReference type="STRING" id="655353.SAMN04488056_101572"/>
<dbReference type="Proteomes" id="UP000199236">
    <property type="component" value="Unassembled WGS sequence"/>
</dbReference>
<dbReference type="PROSITE" id="PS51480">
    <property type="entry name" value="DHAL"/>
    <property type="match status" value="1"/>
</dbReference>
<dbReference type="EMBL" id="FOVR01000001">
    <property type="protein sequence ID" value="SFN64593.1"/>
    <property type="molecule type" value="Genomic_DNA"/>
</dbReference>
<keyword evidence="1" id="KW-0808">Transferase</keyword>
<dbReference type="InterPro" id="IPR004007">
    <property type="entry name" value="DhaL_dom"/>
</dbReference>
<dbReference type="GO" id="GO:0005829">
    <property type="term" value="C:cytosol"/>
    <property type="evidence" value="ECO:0007669"/>
    <property type="project" value="TreeGrafter"/>
</dbReference>
<gene>
    <name evidence="4" type="ORF">SAMN04488056_101572</name>
</gene>
<organism evidence="4 5">
    <name type="scientific">Cohaesibacter marisflavi</name>
    <dbReference type="NCBI Taxonomy" id="655353"/>
    <lineage>
        <taxon>Bacteria</taxon>
        <taxon>Pseudomonadati</taxon>
        <taxon>Pseudomonadota</taxon>
        <taxon>Alphaproteobacteria</taxon>
        <taxon>Hyphomicrobiales</taxon>
        <taxon>Cohaesibacteraceae</taxon>
    </lineage>
</organism>
<dbReference type="PANTHER" id="PTHR28629:SF4">
    <property type="entry name" value="TRIOKINASE_FMN CYCLASE"/>
    <property type="match status" value="1"/>
</dbReference>
<dbReference type="InterPro" id="IPR012737">
    <property type="entry name" value="DhaK_L_YcgS"/>
</dbReference>
<dbReference type="NCBIfam" id="TIGR02365">
    <property type="entry name" value="dha_L_ycgS"/>
    <property type="match status" value="1"/>
</dbReference>
<dbReference type="Gene3D" id="1.25.40.340">
    <property type="match status" value="1"/>
</dbReference>
<protein>
    <submittedName>
        <fullName evidence="4">Dihydroxyacetone kinase DhaL subunit</fullName>
    </submittedName>
</protein>
<dbReference type="FunFam" id="1.25.40.340:FF:000002">
    <property type="entry name" value="Dihydroxyacetone kinase, L subunit"/>
    <property type="match status" value="1"/>
</dbReference>
<evidence type="ECO:0000259" key="3">
    <source>
        <dbReference type="PROSITE" id="PS51480"/>
    </source>
</evidence>
<proteinExistence type="predicted"/>
<dbReference type="InterPro" id="IPR036117">
    <property type="entry name" value="DhaL_dom_sf"/>
</dbReference>
<dbReference type="PANTHER" id="PTHR28629">
    <property type="entry name" value="TRIOKINASE/FMN CYCLASE"/>
    <property type="match status" value="1"/>
</dbReference>
<dbReference type="SUPFAM" id="SSF101473">
    <property type="entry name" value="DhaL-like"/>
    <property type="match status" value="1"/>
</dbReference>
<dbReference type="GO" id="GO:0019563">
    <property type="term" value="P:glycerol catabolic process"/>
    <property type="evidence" value="ECO:0007669"/>
    <property type="project" value="TreeGrafter"/>
</dbReference>
<dbReference type="Pfam" id="PF02734">
    <property type="entry name" value="Dak2"/>
    <property type="match status" value="1"/>
</dbReference>
<dbReference type="OrthoDB" id="9800291at2"/>
<dbReference type="SMART" id="SM01120">
    <property type="entry name" value="Dak2"/>
    <property type="match status" value="1"/>
</dbReference>
<accession>A0A1I5AQ87</accession>
<dbReference type="InterPro" id="IPR050861">
    <property type="entry name" value="Dihydroxyacetone_Kinase"/>
</dbReference>
<evidence type="ECO:0000313" key="4">
    <source>
        <dbReference type="EMBL" id="SFN64593.1"/>
    </source>
</evidence>
<evidence type="ECO:0000256" key="1">
    <source>
        <dbReference type="ARBA" id="ARBA00022679"/>
    </source>
</evidence>